<gene>
    <name evidence="4" type="ORF">EJ571_06860</name>
</gene>
<reference evidence="4 5" key="1">
    <citation type="journal article" date="2019" name="Sci. Rep.">
        <title>Extended insight into the Mycobacterium chelonae-abscessus complex through whole genome sequencing of Mycobacterium salmoniphilum outbreak and Mycobacterium salmoniphilum-like strains.</title>
        <authorList>
            <person name="Behra P.R.K."/>
            <person name="Das S."/>
            <person name="Pettersson B.M.F."/>
            <person name="Shirreff L."/>
            <person name="DuCote T."/>
            <person name="Jacobsson K.G."/>
            <person name="Ennis D.G."/>
            <person name="Kirsebom L.A."/>
        </authorList>
    </citation>
    <scope>NUCLEOTIDE SEQUENCE [LARGE SCALE GENOMIC DNA]</scope>
    <source>
        <strain evidence="4 5">DSM 45524</strain>
    </source>
</reference>
<dbReference type="Proteomes" id="UP000295627">
    <property type="component" value="Unassembled WGS sequence"/>
</dbReference>
<evidence type="ECO:0000259" key="2">
    <source>
        <dbReference type="Pfam" id="PF11774"/>
    </source>
</evidence>
<sequence length="106" mass="12168">MAKVSRLEVVDDIDHKQLADETVEFGLDGFDYEIDLSSANAEILRADLNRWIEAARPGKRRHRARFVPRGDVRAWARKKGYTVPAAGRLPKELLEAYDKEHQPPTR</sequence>
<dbReference type="GO" id="GO:0016746">
    <property type="term" value="F:acyltransferase activity"/>
    <property type="evidence" value="ECO:0007669"/>
    <property type="project" value="InterPro"/>
</dbReference>
<protein>
    <submittedName>
        <fullName evidence="4">Lsr2 family protein</fullName>
    </submittedName>
</protein>
<dbReference type="Pfam" id="PF11774">
    <property type="entry name" value="Lsr2"/>
    <property type="match status" value="1"/>
</dbReference>
<dbReference type="InterPro" id="IPR055370">
    <property type="entry name" value="Lsr2_DNA-bd"/>
</dbReference>
<dbReference type="Pfam" id="PF23359">
    <property type="entry name" value="Lsr2_DNA-bd"/>
    <property type="match status" value="1"/>
</dbReference>
<comment type="caution">
    <text evidence="4">The sequence shown here is derived from an EMBL/GenBank/DDBJ whole genome shotgun (WGS) entry which is preliminary data.</text>
</comment>
<accession>A0A4R5PET3</accession>
<organism evidence="4 5">
    <name type="scientific">Mycobacteroides franklinii</name>
    <dbReference type="NCBI Taxonomy" id="948102"/>
    <lineage>
        <taxon>Bacteria</taxon>
        <taxon>Bacillati</taxon>
        <taxon>Actinomycetota</taxon>
        <taxon>Actinomycetes</taxon>
        <taxon>Mycobacteriales</taxon>
        <taxon>Mycobacteriaceae</taxon>
        <taxon>Mycobacteroides</taxon>
    </lineage>
</organism>
<feature type="domain" description="Lsr2 dimerization" evidence="2">
    <location>
        <begin position="1"/>
        <end position="56"/>
    </location>
</feature>
<dbReference type="EMBL" id="RXLR01000013">
    <property type="protein sequence ID" value="TDH23171.1"/>
    <property type="molecule type" value="Genomic_DNA"/>
</dbReference>
<evidence type="ECO:0000256" key="1">
    <source>
        <dbReference type="ARBA" id="ARBA00023125"/>
    </source>
</evidence>
<name>A0A4R5PET3_9MYCO</name>
<evidence type="ECO:0000259" key="3">
    <source>
        <dbReference type="Pfam" id="PF23359"/>
    </source>
</evidence>
<feature type="domain" description="Lsr2 DNA-binding" evidence="3">
    <location>
        <begin position="71"/>
        <end position="99"/>
    </location>
</feature>
<dbReference type="AlphaFoldDB" id="A0A4R5PET3"/>
<dbReference type="Gene3D" id="4.10.320.10">
    <property type="entry name" value="E3-binding domain"/>
    <property type="match status" value="1"/>
</dbReference>
<dbReference type="GO" id="GO:0003677">
    <property type="term" value="F:DNA binding"/>
    <property type="evidence" value="ECO:0007669"/>
    <property type="project" value="UniProtKB-KW"/>
</dbReference>
<evidence type="ECO:0000313" key="4">
    <source>
        <dbReference type="EMBL" id="TDH23171.1"/>
    </source>
</evidence>
<keyword evidence="1" id="KW-0238">DNA-binding</keyword>
<evidence type="ECO:0000313" key="5">
    <source>
        <dbReference type="Proteomes" id="UP000295627"/>
    </source>
</evidence>
<dbReference type="InterPro" id="IPR024412">
    <property type="entry name" value="Lsr2_dim_dom"/>
</dbReference>
<dbReference type="InterPro" id="IPR042261">
    <property type="entry name" value="Lsr2-like_dimerization"/>
</dbReference>
<dbReference type="InterPro" id="IPR036625">
    <property type="entry name" value="E3-bd_dom_sf"/>
</dbReference>
<dbReference type="Gene3D" id="3.30.60.230">
    <property type="entry name" value="Lsr2, dimerization domain"/>
    <property type="match status" value="1"/>
</dbReference>
<proteinExistence type="predicted"/>
<dbReference type="RefSeq" id="WP_078335976.1">
    <property type="nucleotide sequence ID" value="NZ_MAFQ01000014.1"/>
</dbReference>